<feature type="transmembrane region" description="Helical" evidence="10">
    <location>
        <begin position="1602"/>
        <end position="1623"/>
    </location>
</feature>
<evidence type="ECO:0000256" key="8">
    <source>
        <dbReference type="PROSITE-ProRule" id="PRU00152"/>
    </source>
</evidence>
<feature type="compositionally biased region" description="Basic and acidic residues" evidence="9">
    <location>
        <begin position="1763"/>
        <end position="1772"/>
    </location>
</feature>
<dbReference type="Pfam" id="PF02010">
    <property type="entry name" value="REJ"/>
    <property type="match status" value="1"/>
</dbReference>
<keyword evidence="6 10" id="KW-0472">Membrane</keyword>
<dbReference type="InterPro" id="IPR003915">
    <property type="entry name" value="PKD_2"/>
</dbReference>
<dbReference type="SUPFAM" id="SSF49723">
    <property type="entry name" value="Lipase/lipooxygenase domain (PLAT/LH2 domain)"/>
    <property type="match status" value="1"/>
</dbReference>
<organism evidence="12 13">
    <name type="scientific">Clavelina lepadiformis</name>
    <name type="common">Light-bulb sea squirt</name>
    <name type="synonym">Ascidia lepadiformis</name>
    <dbReference type="NCBI Taxonomy" id="159417"/>
    <lineage>
        <taxon>Eukaryota</taxon>
        <taxon>Metazoa</taxon>
        <taxon>Chordata</taxon>
        <taxon>Tunicata</taxon>
        <taxon>Ascidiacea</taxon>
        <taxon>Aplousobranchia</taxon>
        <taxon>Clavelinidae</taxon>
        <taxon>Clavelina</taxon>
    </lineage>
</organism>
<evidence type="ECO:0000256" key="2">
    <source>
        <dbReference type="ARBA" id="ARBA00007200"/>
    </source>
</evidence>
<evidence type="ECO:0000256" key="6">
    <source>
        <dbReference type="ARBA" id="ARBA00023136"/>
    </source>
</evidence>
<dbReference type="Pfam" id="PF08016">
    <property type="entry name" value="PKD_channel"/>
    <property type="match status" value="1"/>
</dbReference>
<feature type="compositionally biased region" description="Basic and acidic residues" evidence="9">
    <location>
        <begin position="2215"/>
        <end position="2241"/>
    </location>
</feature>
<evidence type="ECO:0000256" key="9">
    <source>
        <dbReference type="SAM" id="MobiDB-lite"/>
    </source>
</evidence>
<dbReference type="EMBL" id="CAWYQH010000108">
    <property type="protein sequence ID" value="CAK8688332.1"/>
    <property type="molecule type" value="Genomic_DNA"/>
</dbReference>
<feature type="compositionally biased region" description="Basic and acidic residues" evidence="9">
    <location>
        <begin position="1940"/>
        <end position="1951"/>
    </location>
</feature>
<dbReference type="InterPro" id="IPR046791">
    <property type="entry name" value="Polycystin_dom"/>
</dbReference>
<feature type="compositionally biased region" description="Basic and acidic residues" evidence="9">
    <location>
        <begin position="2419"/>
        <end position="2431"/>
    </location>
</feature>
<evidence type="ECO:0000256" key="7">
    <source>
        <dbReference type="ARBA" id="ARBA00023180"/>
    </source>
</evidence>
<feature type="compositionally biased region" description="Polar residues" evidence="9">
    <location>
        <begin position="2488"/>
        <end position="2504"/>
    </location>
</feature>
<feature type="region of interest" description="Disordered" evidence="9">
    <location>
        <begin position="1749"/>
        <end position="1800"/>
    </location>
</feature>
<dbReference type="PROSITE" id="PS50095">
    <property type="entry name" value="PLAT"/>
    <property type="match status" value="1"/>
</dbReference>
<feature type="region of interest" description="Disordered" evidence="9">
    <location>
        <begin position="2075"/>
        <end position="2131"/>
    </location>
</feature>
<feature type="region of interest" description="Disordered" evidence="9">
    <location>
        <begin position="2205"/>
        <end position="2255"/>
    </location>
</feature>
<dbReference type="Pfam" id="PF01477">
    <property type="entry name" value="PLAT"/>
    <property type="match status" value="1"/>
</dbReference>
<feature type="region of interest" description="Disordered" evidence="9">
    <location>
        <begin position="2366"/>
        <end position="2432"/>
    </location>
</feature>
<feature type="transmembrane region" description="Helical" evidence="10">
    <location>
        <begin position="3123"/>
        <end position="3148"/>
    </location>
</feature>
<evidence type="ECO:0000256" key="4">
    <source>
        <dbReference type="ARBA" id="ARBA00022729"/>
    </source>
</evidence>
<feature type="transmembrane region" description="Helical" evidence="10">
    <location>
        <begin position="3012"/>
        <end position="3037"/>
    </location>
</feature>
<comment type="caution">
    <text evidence="8">Lacks conserved residue(s) required for the propagation of feature annotation.</text>
</comment>
<accession>A0ABP0GAK7</accession>
<protein>
    <recommendedName>
        <fullName evidence="11">PLAT domain-containing protein</fullName>
    </recommendedName>
</protein>
<feature type="region of interest" description="Disordered" evidence="9">
    <location>
        <begin position="2631"/>
        <end position="2652"/>
    </location>
</feature>
<comment type="caution">
    <text evidence="12">The sequence shown here is derived from an EMBL/GenBank/DDBJ whole genome shotgun (WGS) entry which is preliminary data.</text>
</comment>
<feature type="compositionally biased region" description="Basic and acidic residues" evidence="9">
    <location>
        <begin position="2088"/>
        <end position="2114"/>
    </location>
</feature>
<dbReference type="PRINTS" id="PR01433">
    <property type="entry name" value="POLYCYSTIN2"/>
</dbReference>
<feature type="compositionally biased region" description="Basic and acidic residues" evidence="9">
    <location>
        <begin position="1779"/>
        <end position="1791"/>
    </location>
</feature>
<keyword evidence="7" id="KW-0325">Glycoprotein</keyword>
<evidence type="ECO:0000256" key="3">
    <source>
        <dbReference type="ARBA" id="ARBA00022692"/>
    </source>
</evidence>
<feature type="compositionally biased region" description="Basic residues" evidence="9">
    <location>
        <begin position="2366"/>
        <end position="2388"/>
    </location>
</feature>
<evidence type="ECO:0000256" key="10">
    <source>
        <dbReference type="SAM" id="Phobius"/>
    </source>
</evidence>
<keyword evidence="4" id="KW-0732">Signal</keyword>
<feature type="transmembrane region" description="Helical" evidence="10">
    <location>
        <begin position="2929"/>
        <end position="2950"/>
    </location>
</feature>
<feature type="domain" description="PLAT" evidence="11">
    <location>
        <begin position="1446"/>
        <end position="1562"/>
    </location>
</feature>
<dbReference type="InterPro" id="IPR001024">
    <property type="entry name" value="PLAT/LH2_dom"/>
</dbReference>
<dbReference type="Gene3D" id="2.60.60.20">
    <property type="entry name" value="PLAT/LH2 domain"/>
    <property type="match status" value="1"/>
</dbReference>
<keyword evidence="13" id="KW-1185">Reference proteome</keyword>
<dbReference type="InterPro" id="IPR036392">
    <property type="entry name" value="PLAT/LH2_dom_sf"/>
</dbReference>
<dbReference type="PANTHER" id="PTHR10877">
    <property type="entry name" value="POLYCYSTIN FAMILY MEMBER"/>
    <property type="match status" value="1"/>
</dbReference>
<comment type="subcellular location">
    <subcellularLocation>
        <location evidence="1">Membrane</location>
        <topology evidence="1">Multi-pass membrane protein</topology>
    </subcellularLocation>
</comment>
<name>A0ABP0GAK7_CLALP</name>
<feature type="transmembrane region" description="Helical" evidence="10">
    <location>
        <begin position="2685"/>
        <end position="2703"/>
    </location>
</feature>
<dbReference type="InterPro" id="IPR051223">
    <property type="entry name" value="Polycystin"/>
</dbReference>
<dbReference type="Proteomes" id="UP001642483">
    <property type="component" value="Unassembled WGS sequence"/>
</dbReference>
<comment type="similarity">
    <text evidence="2">Belongs to the polycystin family.</text>
</comment>
<dbReference type="SMART" id="SM00308">
    <property type="entry name" value="LH2"/>
    <property type="match status" value="1"/>
</dbReference>
<feature type="region of interest" description="Disordered" evidence="9">
    <location>
        <begin position="1816"/>
        <end position="2005"/>
    </location>
</feature>
<dbReference type="InterPro" id="IPR013122">
    <property type="entry name" value="PKD1_2_channel"/>
</dbReference>
<reference evidence="12 13" key="1">
    <citation type="submission" date="2024-02" db="EMBL/GenBank/DDBJ databases">
        <authorList>
            <person name="Daric V."/>
            <person name="Darras S."/>
        </authorList>
    </citation>
    <scope>NUCLEOTIDE SEQUENCE [LARGE SCALE GENOMIC DNA]</scope>
</reference>
<feature type="transmembrane region" description="Helical" evidence="10">
    <location>
        <begin position="2549"/>
        <end position="2578"/>
    </location>
</feature>
<evidence type="ECO:0000259" key="11">
    <source>
        <dbReference type="PROSITE" id="PS50095"/>
    </source>
</evidence>
<sequence length="3196" mass="367926">MVLRNVSGKIVFPATEECDNNTVLPDIREWEISLREGEFAYLQFDESSLNCLHGILIIKKSSGKQNSFICEPDKPGNYLFKEDFEISMERFTVNCSLAHISFSYFRFDFHLTMSNRHIQLGQSVRVTAKLTGADGWQEPLNCSLEYDGMFAQTLISMSTSIFAAKHFRYPKSYLIYARCGIHEGSEAFETPKTYLYAECGLSHSSLRVFHKELSLVYLNQVEILFHHRYCFPISYSLLLNDVIIAQNQTQQVFSKTKFLSQVFEEVNFNINSSSQQLTGSGIHDVTLLLQNNVSSVLYPTTVTFNEEIKDFKVTVKEYVGFHPHYFIINATVSHGAPINLTIEIKSVKSNFSHFNNSLFCPRLCHSMVAEATLSLPGMYKVEAIATNSVSLSSSSLAQFEALPQIYNVYISSLKPIPSYSRNYVYAFVRGDIGDYMMTIYLQGRPENHSFTISKLEYDHKDLPSLPFDAKFYKLIKVERVLYHIGMQQVTGFIRNSKQSFPFVGWVDVLETSSCLENLRIRDGNYLGGFEKPLKVFDYLTFSVDFKFTCKNMSEVRYKWLVFPVATDLDMATYTYEVEYEKESFEPELIIRADTLSPGLYVIKVKVTSENVTSDVLEGKLKDYTLIEIPMKKLHFVILGGNVLQTDNNMTVLRFESSVDHNKYHQHINYNWFCSIKQEELPTRTVMGKIQRKDSCFDWHTLWVTSGHVMEISMNELRQSEHYYIRLIISGPHYDATYADQKVVVQARPAPIVNLKCWSNCEKYFSPHLSIILQLECDDCLRRKWTLSPNPGHQLPLCEDQEFCKLNASLLILSSNVTGTGYNIHGENSSVTIFLNALSSHGGGSCIVLPRMGSAYTTKFNVTCAGYIEGKYQLMYKFFLQEKGHRYLLQYGFDPVLYDIILPPGRSSNDVTIVIEICTPDQSCVEENLSVTVVDNYDVNDDVINELDAAFLSNNLQKIAQFVLVLSSTNKLNQSKRKEIISKMAKYPMLSLEPVKQVADVISHVTNNPKLLEESQLQDVQDILDRVESFVPFSASRYDDVNSIVRSCMTTTSQLMRLVRFYPFKNEENLRMNRLGKLLMASLTPGEVAISFETKSVEGRMIKLNNHFMNLFDTNTSFVQLSNLQSLITDDVINIEIFRYNSTSANFSPFDLKVDSVTSVSITTGWRDELPISKEIAKNLKLEFSLPQQPDKSKIWLRVKSECDGSACRSTAIGSAFINVEGDSSGAMEATILNIVVGNIEGRVKKLKMFLTLVGQVITMARKEFDKEATHYRWITKAPFVGFGSYNVTIRADLGPGYYRAGTITSAVFSVWALQCLHWFDAKNGWEDSLCKAHEDTVSGTVVCQCGHYPVTRVVWTQGHKRSTDEFTRAPSLLASKLLVFPNKLDYNEISSNMWQRFLENPVVLSMLFVLYFLYGLGLIWARSKDRQVEAEDLCVEVPDNSPFDKYRYIVTVFTGSRRNSGTSAVVCLRLVGNMATSSAHVIQHHTKILNRGSVKSFLITTSDCLGDITAIRLWHDNGGHSPEWFLQRVVVRDLEKNNCWFFLCNRWFKHVIDHVVPAARTKDLHNTRTLFPLRLENHLRDRYLWYAFYGMRPWQRHVMGRIEMLSCFLMITLMIMLTALMFHGNNHAQQGLLLAVGNYTFQWWHVAVGIESALLSSPATFLITTMFRRSQRPHKSLLTDSKSVDDEESNVNDEQNPVSHHPNVADGSKEENLKLELFHEQLPVDNKTHLRVKPNRETSFVEVAETSQHVMSEDRRVHHHQRKEATGKMNQKEKRKLKKESPKTEHHDESKIHHRLKPYGKSRAFEVAGTSQQVLNEEHRVHHHRRKESNNELDQKERRKLNKESPEKDHRDESKILSKVKHHGEAPAIEVADTSRHVLSEERRVNHHQHKGESDEINRKPRQKLVKEFPKKQHRGESKSPKSHQGVKPHGENPPFKVADTSRHVLIEDRRVNHHQRKEANDKMDKKERRKLKNESPKKDHRGERKSHRGVKPHGESPVNTVAHTSQRVLNEKHQVIHHQNKQTNDELDQKERLKWMIELLLHEPHHDENKIQLGAKAHGKNPAIEVADTSRHLLSEDGRVHHHQRKKTTENMDPKERRKLKEESLKKQRRGESKNPGVKPHGETPANTVAHNSQRVLNEKHQVIHHQNKEMNDELDQKERLKWMVELLLHKDHHDENKSHQGVKPHGENPANTVAHTSQRLLSEKHQVHHHQRKELNDELDQKERRKLKKESPKKDHQGESKILPRVKHHGEAPAIEVADTSRNVLSEERRVKHHQRKEASDEMDRKPRLKLVKEFPKKQYRGESKSHQGVKPHGENPAFEVAEISRHDLIEDRRVYHHQRKEANDKMDKRERRKLKKEFLNKHHRGESHDFRRKSHQTGKRGHKHSIIVTKTARHVSSEGHSKHDAISQPQPSSGRVRFEEESSDDLKPPMRKIFLSSIVCDKDQPSTSSAAFVTSLSMPLRSPSIAMTSSQEPSTSSQEPSTSSFVGMTSSQEPSTSSFVTEQVTPSARSHFAGQRVAVSGTGAHRGIAFVENDPNTGDSRVLPHFFIYIAWILLVATVLTSTVLCALYGMSYGIETCKEWLVSVSVAFLQSVIILEPLKEVLIAYVKVVNNPKLDLRDWIPPLPPSVTPRSHSGDCDAIKRRQDEERSRNRIYRPPSQLRLEITLQDIEEKIRTKRKIKNISLHLIFLVLLFIVTFGQTERNSFQFGKTVQNMLLDGHRKMSSANDVYNWVEFSLADKFSIGRLTHFPDNQLLIVTPPTLRQKRVIKGTSCVHSDSAFKYGLSDTNQCKLHYENQFQEKRTHGPTWSRPPTHATKPSHDVYESCWEYSTANTSWLSSYIGDLALFYNPGGYYVTISKLANETRDQVHYLRRFCWIDGYTRFLMLETVLYNVPHRIYYVTMVAIEISNTGNYVVKPQLMFMRSHHVESAWDVAVQVALYGILVLVLYHLVEVASGFLEEGFRFLKNLWNVLLLFILTTSTLAVGLYLSRVTYTDQAFQAYRNNMKSFHLYHMAAFTDYLTKCLLSICTFFTMLYTVKVMEGHPIFDLMHATIHRAKLEVLGLSLYIFFLYIAFCHVGLVLFGRSKDFSSVSKAMQSVVGFSMEAFTSTNLLRAYPIRESIFLLLILFIFIKIFVNFFAAVLENTFRELKLLRRERLTRQHLMSFGRKHIRTVFTIRDEISERFRKVRSKRKVE</sequence>
<feature type="compositionally biased region" description="Basic and acidic residues" evidence="9">
    <location>
        <begin position="1873"/>
        <end position="1884"/>
    </location>
</feature>
<evidence type="ECO:0000313" key="12">
    <source>
        <dbReference type="EMBL" id="CAK8688332.1"/>
    </source>
</evidence>
<evidence type="ECO:0000256" key="5">
    <source>
        <dbReference type="ARBA" id="ARBA00022989"/>
    </source>
</evidence>
<feature type="compositionally biased region" description="Basic and acidic residues" evidence="9">
    <location>
        <begin position="1828"/>
        <end position="1856"/>
    </location>
</feature>
<feature type="compositionally biased region" description="Low complexity" evidence="9">
    <location>
        <begin position="2472"/>
        <end position="2487"/>
    </location>
</feature>
<feature type="compositionally biased region" description="Basic and acidic residues" evidence="9">
    <location>
        <begin position="2398"/>
        <end position="2408"/>
    </location>
</feature>
<feature type="compositionally biased region" description="Basic and acidic residues" evidence="9">
    <location>
        <begin position="1958"/>
        <end position="1983"/>
    </location>
</feature>
<feature type="compositionally biased region" description="Basic and acidic residues" evidence="9">
    <location>
        <begin position="1891"/>
        <end position="1920"/>
    </location>
</feature>
<feature type="region of interest" description="Disordered" evidence="9">
    <location>
        <begin position="2467"/>
        <end position="2504"/>
    </location>
</feature>
<feature type="transmembrane region" description="Helical" evidence="10">
    <location>
        <begin position="1402"/>
        <end position="1421"/>
    </location>
</feature>
<feature type="region of interest" description="Disordered" evidence="9">
    <location>
        <begin position="1674"/>
        <end position="1706"/>
    </location>
</feature>
<gene>
    <name evidence="12" type="ORF">CVLEPA_LOCUS20354</name>
</gene>
<dbReference type="InterPro" id="IPR002859">
    <property type="entry name" value="PKD/REJ-like"/>
</dbReference>
<feature type="transmembrane region" description="Helical" evidence="10">
    <location>
        <begin position="3065"/>
        <end position="3084"/>
    </location>
</feature>
<feature type="compositionally biased region" description="Basic and acidic residues" evidence="9">
    <location>
        <begin position="2636"/>
        <end position="2652"/>
    </location>
</feature>
<dbReference type="PANTHER" id="PTHR10877:SF150">
    <property type="entry name" value="REJ DOMAIN-CONTAINING PROTEIN"/>
    <property type="match status" value="1"/>
</dbReference>
<evidence type="ECO:0000313" key="13">
    <source>
        <dbReference type="Proteomes" id="UP001642483"/>
    </source>
</evidence>
<keyword evidence="3 10" id="KW-0812">Transmembrane</keyword>
<feature type="transmembrane region" description="Helical" evidence="10">
    <location>
        <begin position="2970"/>
        <end position="2991"/>
    </location>
</feature>
<dbReference type="Pfam" id="PF20519">
    <property type="entry name" value="Polycystin_dom"/>
    <property type="match status" value="1"/>
</dbReference>
<keyword evidence="5 10" id="KW-1133">Transmembrane helix</keyword>
<evidence type="ECO:0000256" key="1">
    <source>
        <dbReference type="ARBA" id="ARBA00004141"/>
    </source>
</evidence>
<proteinExistence type="inferred from homology"/>